<dbReference type="Proteomes" id="UP000325113">
    <property type="component" value="Unassembled WGS sequence"/>
</dbReference>
<feature type="region of interest" description="Disordered" evidence="3">
    <location>
        <begin position="486"/>
        <end position="520"/>
    </location>
</feature>
<protein>
    <recommendedName>
        <fullName evidence="6">U2A'/phosphoprotein 32 family A C-terminal domain-containing protein</fullName>
    </recommendedName>
</protein>
<accession>A0A5A8CBA9</accession>
<comment type="caution">
    <text evidence="4">The sequence shown here is derived from an EMBL/GenBank/DDBJ whole genome shotgun (WGS) entry which is preliminary data.</text>
</comment>
<dbReference type="SUPFAM" id="SSF52075">
    <property type="entry name" value="Outer arm dynein light chain 1"/>
    <property type="match status" value="1"/>
</dbReference>
<evidence type="ECO:0000313" key="4">
    <source>
        <dbReference type="EMBL" id="KAA0150392.1"/>
    </source>
</evidence>
<evidence type="ECO:0008006" key="6">
    <source>
        <dbReference type="Google" id="ProtNLM"/>
    </source>
</evidence>
<dbReference type="EMBL" id="VLTM01000125">
    <property type="protein sequence ID" value="KAA0150392.1"/>
    <property type="molecule type" value="Genomic_DNA"/>
</dbReference>
<proteinExistence type="predicted"/>
<dbReference type="PANTHER" id="PTHR45973:SF35">
    <property type="entry name" value="LEUCINE-RICH REPEAT-CONTAINING PROTEIN 43"/>
    <property type="match status" value="1"/>
</dbReference>
<name>A0A5A8CBA9_CAFRO</name>
<keyword evidence="2" id="KW-0677">Repeat</keyword>
<evidence type="ECO:0000313" key="5">
    <source>
        <dbReference type="Proteomes" id="UP000325113"/>
    </source>
</evidence>
<dbReference type="SMART" id="SM00369">
    <property type="entry name" value="LRR_TYP"/>
    <property type="match status" value="2"/>
</dbReference>
<dbReference type="InterPro" id="IPR001611">
    <property type="entry name" value="Leu-rich_rpt"/>
</dbReference>
<sequence>MSAAETSLSGAFENLLTVTLGIKPVRDAAAGGDPTLRELPASVVRAVAAEMTTAEHGDPTDPIDTEAAEAMRAMDEFDRRLAAGAAEKAGGIATAPERKGGPAGPIDAAITAQPVRRKAPIGVTGLAWSPEAPELLREVEAERSRAGGAALHKFTSRAFLYGRFATLKLVNMRLSTIDERSRSLRGLRELNVSGNRLRSLANLPAELESLQAFGNRISEIRQEAPLSACVHLGLGYNDLASCRGVPAAFPALASLDLSWNRIESLDDVTLALAPLAGSLRRLELHGNPLCLLPGYRRAATVGASSSPAGSGSDGASDTGLPLLDAALGGDVPGPVVCLTGATSWQLRDALAVNGIDVTLIAERHASRADASGTSASADADADADADEAAGGGAAGPGVATAGAAQDAEAPTGTDGGASGGSGATPGAVESVVIGRALVAAAGLLEVGDTSDSASVVSRATLKIEQLPPTTRAAAVEAAEAEMKKELAEEAAEAAGGGKKKPAKGKAEAPPPLTEEQRAEAASRAAAACRALCRAASATVEVELRLGE</sequence>
<dbReference type="InterPro" id="IPR050576">
    <property type="entry name" value="Cilia_flagella_integrity"/>
</dbReference>
<keyword evidence="1" id="KW-0433">Leucine-rich repeat</keyword>
<dbReference type="InterPro" id="IPR032675">
    <property type="entry name" value="LRR_dom_sf"/>
</dbReference>
<feature type="compositionally biased region" description="Low complexity" evidence="3">
    <location>
        <begin position="368"/>
        <end position="378"/>
    </location>
</feature>
<reference evidence="4 5" key="1">
    <citation type="submission" date="2019-07" db="EMBL/GenBank/DDBJ databases">
        <title>Genomes of Cafeteria roenbergensis.</title>
        <authorList>
            <person name="Fischer M.G."/>
            <person name="Hackl T."/>
            <person name="Roman M."/>
        </authorList>
    </citation>
    <scope>NUCLEOTIDE SEQUENCE [LARGE SCALE GENOMIC DNA]</scope>
    <source>
        <strain evidence="4 5">Cflag</strain>
    </source>
</reference>
<feature type="compositionally biased region" description="Low complexity" evidence="3">
    <location>
        <begin position="396"/>
        <end position="412"/>
    </location>
</feature>
<evidence type="ECO:0000256" key="2">
    <source>
        <dbReference type="ARBA" id="ARBA00022737"/>
    </source>
</evidence>
<gene>
    <name evidence="4" type="ORF">FNF31_07047</name>
</gene>
<organism evidence="4 5">
    <name type="scientific">Cafeteria roenbergensis</name>
    <name type="common">Marine flagellate</name>
    <dbReference type="NCBI Taxonomy" id="33653"/>
    <lineage>
        <taxon>Eukaryota</taxon>
        <taxon>Sar</taxon>
        <taxon>Stramenopiles</taxon>
        <taxon>Bigyra</taxon>
        <taxon>Opalozoa</taxon>
        <taxon>Bicosoecida</taxon>
        <taxon>Cafeteriaceae</taxon>
        <taxon>Cafeteria</taxon>
    </lineage>
</organism>
<feature type="region of interest" description="Disordered" evidence="3">
    <location>
        <begin position="366"/>
        <end position="423"/>
    </location>
</feature>
<evidence type="ECO:0000256" key="1">
    <source>
        <dbReference type="ARBA" id="ARBA00022614"/>
    </source>
</evidence>
<dbReference type="PROSITE" id="PS51450">
    <property type="entry name" value="LRR"/>
    <property type="match status" value="2"/>
</dbReference>
<dbReference type="Gene3D" id="3.80.10.10">
    <property type="entry name" value="Ribonuclease Inhibitor"/>
    <property type="match status" value="1"/>
</dbReference>
<dbReference type="PANTHER" id="PTHR45973">
    <property type="entry name" value="PROTEIN PHOSPHATASE 1 REGULATORY SUBUNIT SDS22-RELATED"/>
    <property type="match status" value="1"/>
</dbReference>
<feature type="compositionally biased region" description="Gly residues" evidence="3">
    <location>
        <begin position="413"/>
        <end position="423"/>
    </location>
</feature>
<evidence type="ECO:0000256" key="3">
    <source>
        <dbReference type="SAM" id="MobiDB-lite"/>
    </source>
</evidence>
<dbReference type="InterPro" id="IPR003591">
    <property type="entry name" value="Leu-rich_rpt_typical-subtyp"/>
</dbReference>
<dbReference type="AlphaFoldDB" id="A0A5A8CBA9"/>